<dbReference type="AlphaFoldDB" id="A0A645INA5"/>
<proteinExistence type="predicted"/>
<comment type="caution">
    <text evidence="1">The sequence shown here is derived from an EMBL/GenBank/DDBJ whole genome shotgun (WGS) entry which is preliminary data.</text>
</comment>
<dbReference type="EMBL" id="VSSQ01118785">
    <property type="protein sequence ID" value="MPN52556.1"/>
    <property type="molecule type" value="Genomic_DNA"/>
</dbReference>
<sequence>MQLNVSFGRLVAPRQKPRTRIIQPAEALCHHALKYGVDRIQHALRASEIDRQINARTALAGAVRFVAAQKQLGLGEPEAVDRLLHVADGKQVIPAREAR</sequence>
<evidence type="ECO:0000313" key="1">
    <source>
        <dbReference type="EMBL" id="MPN52556.1"/>
    </source>
</evidence>
<name>A0A645INA5_9ZZZZ</name>
<organism evidence="1">
    <name type="scientific">bioreactor metagenome</name>
    <dbReference type="NCBI Taxonomy" id="1076179"/>
    <lineage>
        <taxon>unclassified sequences</taxon>
        <taxon>metagenomes</taxon>
        <taxon>ecological metagenomes</taxon>
    </lineage>
</organism>
<protein>
    <submittedName>
        <fullName evidence="1">Uncharacterized protein</fullName>
    </submittedName>
</protein>
<reference evidence="1" key="1">
    <citation type="submission" date="2019-08" db="EMBL/GenBank/DDBJ databases">
        <authorList>
            <person name="Kucharzyk K."/>
            <person name="Murdoch R.W."/>
            <person name="Higgins S."/>
            <person name="Loffler F."/>
        </authorList>
    </citation>
    <scope>NUCLEOTIDE SEQUENCE</scope>
</reference>
<gene>
    <name evidence="1" type="ORF">SDC9_200218</name>
</gene>
<accession>A0A645INA5</accession>